<dbReference type="InterPro" id="IPR006121">
    <property type="entry name" value="HMA_dom"/>
</dbReference>
<evidence type="ECO:0000256" key="7">
    <source>
        <dbReference type="ARBA" id="ARBA00022723"/>
    </source>
</evidence>
<dbReference type="EMBL" id="UGHZ01000001">
    <property type="protein sequence ID" value="STP08714.1"/>
    <property type="molecule type" value="Genomic_DNA"/>
</dbReference>
<dbReference type="GO" id="GO:0005524">
    <property type="term" value="F:ATP binding"/>
    <property type="evidence" value="ECO:0007669"/>
    <property type="project" value="UniProtKB-UniRule"/>
</dbReference>
<dbReference type="PROSITE" id="PS50846">
    <property type="entry name" value="HMA_2"/>
    <property type="match status" value="1"/>
</dbReference>
<feature type="transmembrane region" description="Helical" evidence="17">
    <location>
        <begin position="196"/>
        <end position="215"/>
    </location>
</feature>
<dbReference type="SFLD" id="SFLDF00027">
    <property type="entry name" value="p-type_atpase"/>
    <property type="match status" value="1"/>
</dbReference>
<proteinExistence type="inferred from homology"/>
<dbReference type="InterPro" id="IPR023299">
    <property type="entry name" value="ATPase_P-typ_cyto_dom_N"/>
</dbReference>
<dbReference type="GO" id="GO:0005507">
    <property type="term" value="F:copper ion binding"/>
    <property type="evidence" value="ECO:0007669"/>
    <property type="project" value="TreeGrafter"/>
</dbReference>
<dbReference type="CDD" id="cd02079">
    <property type="entry name" value="P-type_ATPase_HM"/>
    <property type="match status" value="1"/>
</dbReference>
<keyword evidence="9 17" id="KW-0067">ATP-binding</keyword>
<keyword evidence="5" id="KW-0597">Phosphoprotein</keyword>
<dbReference type="Pfam" id="PF12156">
    <property type="entry name" value="ATPase-cat_bd"/>
    <property type="match status" value="1"/>
</dbReference>
<dbReference type="NCBIfam" id="TIGR01525">
    <property type="entry name" value="ATPase-IB_hvy"/>
    <property type="match status" value="1"/>
</dbReference>
<dbReference type="GO" id="GO:0005886">
    <property type="term" value="C:plasma membrane"/>
    <property type="evidence" value="ECO:0007669"/>
    <property type="project" value="UniProtKB-SubCell"/>
</dbReference>
<dbReference type="InterPro" id="IPR023298">
    <property type="entry name" value="ATPase_P-typ_TM_dom_sf"/>
</dbReference>
<gene>
    <name evidence="19" type="primary">copA_1</name>
    <name evidence="19" type="ORF">NCTC12221_00127</name>
</gene>
<evidence type="ECO:0000256" key="13">
    <source>
        <dbReference type="ARBA" id="ARBA00037143"/>
    </source>
</evidence>
<dbReference type="PROSITE" id="PS00154">
    <property type="entry name" value="ATPASE_E1_E2"/>
    <property type="match status" value="1"/>
</dbReference>
<dbReference type="RefSeq" id="WP_258554107.1">
    <property type="nucleotide sequence ID" value="NZ_UGHZ01000001.1"/>
</dbReference>
<dbReference type="Gene3D" id="3.40.50.1000">
    <property type="entry name" value="HAD superfamily/HAD-like"/>
    <property type="match status" value="1"/>
</dbReference>
<feature type="transmembrane region" description="Helical" evidence="17">
    <location>
        <begin position="479"/>
        <end position="504"/>
    </location>
</feature>
<evidence type="ECO:0000256" key="12">
    <source>
        <dbReference type="ARBA" id="ARBA00023136"/>
    </source>
</evidence>
<dbReference type="InterPro" id="IPR023214">
    <property type="entry name" value="HAD_sf"/>
</dbReference>
<dbReference type="GO" id="GO:0055070">
    <property type="term" value="P:copper ion homeostasis"/>
    <property type="evidence" value="ECO:0007669"/>
    <property type="project" value="TreeGrafter"/>
</dbReference>
<keyword evidence="7 17" id="KW-0479">Metal-binding</keyword>
<feature type="transmembrane region" description="Helical" evidence="17">
    <location>
        <begin position="293"/>
        <end position="311"/>
    </location>
</feature>
<dbReference type="Pfam" id="PF00122">
    <property type="entry name" value="E1-E2_ATPase"/>
    <property type="match status" value="1"/>
</dbReference>
<name>A0A377JMA7_9HELI</name>
<keyword evidence="6 17" id="KW-0812">Transmembrane</keyword>
<dbReference type="AlphaFoldDB" id="A0A377JMA7"/>
<dbReference type="InterPro" id="IPR036412">
    <property type="entry name" value="HAD-like_sf"/>
</dbReference>
<feature type="transmembrane region" description="Helical" evidence="17">
    <location>
        <begin position="806"/>
        <end position="830"/>
    </location>
</feature>
<dbReference type="SUPFAM" id="SSF55008">
    <property type="entry name" value="HMA, heavy metal-associated domain"/>
    <property type="match status" value="1"/>
</dbReference>
<dbReference type="CDD" id="cd00371">
    <property type="entry name" value="HMA"/>
    <property type="match status" value="1"/>
</dbReference>
<comment type="catalytic activity">
    <reaction evidence="16">
        <text>Cu(2+)(in) + ATP + H2O = Cu(2+)(out) + ADP + phosphate + H(+)</text>
        <dbReference type="Rhea" id="RHEA:10376"/>
        <dbReference type="ChEBI" id="CHEBI:15377"/>
        <dbReference type="ChEBI" id="CHEBI:15378"/>
        <dbReference type="ChEBI" id="CHEBI:29036"/>
        <dbReference type="ChEBI" id="CHEBI:30616"/>
        <dbReference type="ChEBI" id="CHEBI:43474"/>
        <dbReference type="ChEBI" id="CHEBI:456216"/>
        <dbReference type="EC" id="7.2.2.9"/>
    </reaction>
</comment>
<evidence type="ECO:0000256" key="3">
    <source>
        <dbReference type="ARBA" id="ARBA00006024"/>
    </source>
</evidence>
<dbReference type="InterPro" id="IPR021993">
    <property type="entry name" value="ATPase-cat-bd"/>
</dbReference>
<dbReference type="PANTHER" id="PTHR43520">
    <property type="entry name" value="ATP7, ISOFORM B"/>
    <property type="match status" value="1"/>
</dbReference>
<evidence type="ECO:0000256" key="9">
    <source>
        <dbReference type="ARBA" id="ARBA00022840"/>
    </source>
</evidence>
<dbReference type="InterPro" id="IPR036163">
    <property type="entry name" value="HMA_dom_sf"/>
</dbReference>
<evidence type="ECO:0000256" key="1">
    <source>
        <dbReference type="ARBA" id="ARBA00004127"/>
    </source>
</evidence>
<keyword evidence="8 17" id="KW-0547">Nucleotide-binding</keyword>
<evidence type="ECO:0000256" key="17">
    <source>
        <dbReference type="RuleBase" id="RU362081"/>
    </source>
</evidence>
<keyword evidence="4 17" id="KW-1003">Cell membrane</keyword>
<evidence type="ECO:0000256" key="15">
    <source>
        <dbReference type="ARBA" id="ARBA00040690"/>
    </source>
</evidence>
<dbReference type="InterPro" id="IPR018303">
    <property type="entry name" value="ATPase_P-typ_P_site"/>
</dbReference>
<comment type="subcellular location">
    <subcellularLocation>
        <location evidence="2 17">Cell membrane</location>
    </subcellularLocation>
    <subcellularLocation>
        <location evidence="1">Endomembrane system</location>
        <topology evidence="1">Multi-pass membrane protein</topology>
    </subcellularLocation>
</comment>
<feature type="domain" description="HMA" evidence="18">
    <location>
        <begin position="112"/>
        <end position="178"/>
    </location>
</feature>
<dbReference type="Pfam" id="PF00702">
    <property type="entry name" value="Hydrolase"/>
    <property type="match status" value="1"/>
</dbReference>
<comment type="function">
    <text evidence="13">Probably involved in copper export.</text>
</comment>
<dbReference type="InterPro" id="IPR059000">
    <property type="entry name" value="ATPase_P-type_domA"/>
</dbReference>
<dbReference type="InterPro" id="IPR044492">
    <property type="entry name" value="P_typ_ATPase_HD_dom"/>
</dbReference>
<reference evidence="19 20" key="1">
    <citation type="submission" date="2018-06" db="EMBL/GenBank/DDBJ databases">
        <authorList>
            <consortium name="Pathogen Informatics"/>
            <person name="Doyle S."/>
        </authorList>
    </citation>
    <scope>NUCLEOTIDE SEQUENCE [LARGE SCALE GENOMIC DNA]</scope>
    <source>
        <strain evidence="19 20">NCTC12221</strain>
    </source>
</reference>
<evidence type="ECO:0000313" key="20">
    <source>
        <dbReference type="Proteomes" id="UP000255335"/>
    </source>
</evidence>
<feature type="transmembrane region" description="Helical" evidence="17">
    <location>
        <begin position="235"/>
        <end position="253"/>
    </location>
</feature>
<dbReference type="SUPFAM" id="SSF56784">
    <property type="entry name" value="HAD-like"/>
    <property type="match status" value="1"/>
</dbReference>
<organism evidence="19 20">
    <name type="scientific">Helicobacter cinaedi</name>
    <dbReference type="NCBI Taxonomy" id="213"/>
    <lineage>
        <taxon>Bacteria</taxon>
        <taxon>Pseudomonadati</taxon>
        <taxon>Campylobacterota</taxon>
        <taxon>Epsilonproteobacteria</taxon>
        <taxon>Campylobacterales</taxon>
        <taxon>Helicobacteraceae</taxon>
        <taxon>Helicobacter</taxon>
    </lineage>
</organism>
<evidence type="ECO:0000256" key="5">
    <source>
        <dbReference type="ARBA" id="ARBA00022553"/>
    </source>
</evidence>
<evidence type="ECO:0000256" key="10">
    <source>
        <dbReference type="ARBA" id="ARBA00022967"/>
    </source>
</evidence>
<evidence type="ECO:0000256" key="4">
    <source>
        <dbReference type="ARBA" id="ARBA00022475"/>
    </source>
</evidence>
<dbReference type="PRINTS" id="PR00119">
    <property type="entry name" value="CATATPASE"/>
</dbReference>
<dbReference type="Gene3D" id="3.40.1110.10">
    <property type="entry name" value="Calcium-transporting ATPase, cytoplasmic domain N"/>
    <property type="match status" value="1"/>
</dbReference>
<dbReference type="SFLD" id="SFLDS00003">
    <property type="entry name" value="Haloacid_Dehalogenase"/>
    <property type="match status" value="1"/>
</dbReference>
<dbReference type="SUPFAM" id="SSF81653">
    <property type="entry name" value="Calcium ATPase, transduction domain A"/>
    <property type="match status" value="1"/>
</dbReference>
<dbReference type="GO" id="GO:0043682">
    <property type="term" value="F:P-type divalent copper transporter activity"/>
    <property type="evidence" value="ECO:0007669"/>
    <property type="project" value="UniProtKB-EC"/>
</dbReference>
<dbReference type="Gene3D" id="2.70.150.10">
    <property type="entry name" value="Calcium-transporting ATPase, cytoplasmic transduction domain A"/>
    <property type="match status" value="1"/>
</dbReference>
<dbReference type="SFLD" id="SFLDG00002">
    <property type="entry name" value="C1.7:_P-type_atpase_like"/>
    <property type="match status" value="1"/>
</dbReference>
<dbReference type="GO" id="GO:0012505">
    <property type="term" value="C:endomembrane system"/>
    <property type="evidence" value="ECO:0007669"/>
    <property type="project" value="UniProtKB-SubCell"/>
</dbReference>
<accession>A0A377JMA7</accession>
<dbReference type="PANTHER" id="PTHR43520:SF8">
    <property type="entry name" value="P-TYPE CU(+) TRANSPORTER"/>
    <property type="match status" value="1"/>
</dbReference>
<protein>
    <recommendedName>
        <fullName evidence="15">Copper-transporting ATPase</fullName>
        <ecNumber evidence="14">7.2.2.9</ecNumber>
    </recommendedName>
</protein>
<dbReference type="InterPro" id="IPR027256">
    <property type="entry name" value="P-typ_ATPase_IB"/>
</dbReference>
<dbReference type="InterPro" id="IPR008250">
    <property type="entry name" value="ATPase_P-typ_transduc_dom_A_sf"/>
</dbReference>
<dbReference type="EC" id="7.2.2.9" evidence="14"/>
<feature type="transmembrane region" description="Helical" evidence="17">
    <location>
        <begin position="448"/>
        <end position="467"/>
    </location>
</feature>
<evidence type="ECO:0000256" key="11">
    <source>
        <dbReference type="ARBA" id="ARBA00022989"/>
    </source>
</evidence>
<evidence type="ECO:0000259" key="18">
    <source>
        <dbReference type="PROSITE" id="PS50846"/>
    </source>
</evidence>
<evidence type="ECO:0000256" key="6">
    <source>
        <dbReference type="ARBA" id="ARBA00022692"/>
    </source>
</evidence>
<dbReference type="InterPro" id="IPR001757">
    <property type="entry name" value="P_typ_ATPase"/>
</dbReference>
<evidence type="ECO:0000313" key="19">
    <source>
        <dbReference type="EMBL" id="STP08714.1"/>
    </source>
</evidence>
<keyword evidence="10" id="KW-1278">Translocase</keyword>
<evidence type="ECO:0000256" key="8">
    <source>
        <dbReference type="ARBA" id="ARBA00022741"/>
    </source>
</evidence>
<sequence length="847" mass="93759">MGDSKHTHSTSTTSTHAKESKRYCSHCQLPYEESQLFKRIDDKGQELYFCCNGCESVYLLLESCDLTSFYDKLNTTITPPNLTQQSDVAHFDTQGFYDKYIHSITKDNKQLCQVHLILSGIHCAACIWLNEKILSQTQGIYEVAINYTNNKATITWDNAILPLSKIICLIRSIGYDAYVYDSRIQESADKAQMKDYYIRVIVALFCTMNIMWVAIAQYSGYFLGIQADAKDILNLASFVLCTPTLFYSGWIFYRSSYYGLKNGFIGMDLLVSVGSSLTYLYSIYAAITRSGETYFESVSMIITFVLVGKFLEVRARKNAGDSLDSLQNLLPTSVEVSNGETYEQKSLESVKVGDKILVRAGDKIAIDGILESDYALFDTKAISGESLPLESKKGEAVLSGYINLHHQIFYTATKAFSQSLMSHIIELVSSSLSHRPQIQNLANALSQYFSRVILSLAALCFVCWYFLADVGAEKSLMIAISVIIIACPCALALATPIASVVGIGEAYKHNVLFKQAKFLESLAKADIVVFDKTGTLTIGKPKVQHCHIQGDYDKLLLREFVRLSKHPVASGIAEFLADSVDEAGLQKNMWELRDFKQFDAQGITAITKSKTSHITLVGGNLAFLEKQGFVIPPLNISQGMLFAYGIIENEEKILCEVFELYDELKPYAKTLIESLHKSGIQTALLSGDRQESVNLIGNQLHIRQAKHALSPLQKAEWISTYKQTHKDSVLVMIGDGINDAPALSQSDIAISMGAGSDIAILSSDIIILDDKLSTLHNAFAIAQGTYKSIKQNIALSIGYNALSVPLALAGLVIPLFAALSMSFSSIIVVLNSLRLRNFKAFKENKNE</sequence>
<keyword evidence="19" id="KW-0378">Hydrolase</keyword>
<dbReference type="Gene3D" id="3.30.70.100">
    <property type="match status" value="1"/>
</dbReference>
<keyword evidence="12 17" id="KW-0472">Membrane</keyword>
<dbReference type="NCBIfam" id="TIGR01494">
    <property type="entry name" value="ATPase_P-type"/>
    <property type="match status" value="2"/>
</dbReference>
<evidence type="ECO:0000256" key="2">
    <source>
        <dbReference type="ARBA" id="ARBA00004236"/>
    </source>
</evidence>
<evidence type="ECO:0000256" key="14">
    <source>
        <dbReference type="ARBA" id="ARBA00038904"/>
    </source>
</evidence>
<comment type="similarity">
    <text evidence="3 17">Belongs to the cation transport ATPase (P-type) (TC 3.A.3) family. Type IB subfamily.</text>
</comment>
<dbReference type="PRINTS" id="PR00942">
    <property type="entry name" value="CUATPASEI"/>
</dbReference>
<dbReference type="GO" id="GO:0016887">
    <property type="term" value="F:ATP hydrolysis activity"/>
    <property type="evidence" value="ECO:0007669"/>
    <property type="project" value="InterPro"/>
</dbReference>
<feature type="transmembrane region" description="Helical" evidence="17">
    <location>
        <begin position="265"/>
        <end position="287"/>
    </location>
</feature>
<keyword evidence="11 17" id="KW-1133">Transmembrane helix</keyword>
<dbReference type="Proteomes" id="UP000255335">
    <property type="component" value="Unassembled WGS sequence"/>
</dbReference>
<dbReference type="SUPFAM" id="SSF81665">
    <property type="entry name" value="Calcium ATPase, transmembrane domain M"/>
    <property type="match status" value="1"/>
</dbReference>
<dbReference type="Pfam" id="PF00403">
    <property type="entry name" value="HMA"/>
    <property type="match status" value="1"/>
</dbReference>
<evidence type="ECO:0000256" key="16">
    <source>
        <dbReference type="ARBA" id="ARBA00047424"/>
    </source>
</evidence>